<organism evidence="2 3">
    <name type="scientific">Hyaloperonospora arabidopsidis (strain Emoy2)</name>
    <name type="common">Downy mildew agent</name>
    <name type="synonym">Peronospora arabidopsidis</name>
    <dbReference type="NCBI Taxonomy" id="559515"/>
    <lineage>
        <taxon>Eukaryota</taxon>
        <taxon>Sar</taxon>
        <taxon>Stramenopiles</taxon>
        <taxon>Oomycota</taxon>
        <taxon>Peronosporomycetes</taxon>
        <taxon>Peronosporales</taxon>
        <taxon>Peronosporaceae</taxon>
        <taxon>Hyaloperonospora</taxon>
    </lineage>
</organism>
<accession>M4BZW3</accession>
<dbReference type="AlphaFoldDB" id="M4BZW3"/>
<dbReference type="InParanoid" id="M4BZW3"/>
<reference evidence="3" key="1">
    <citation type="journal article" date="2010" name="Science">
        <title>Signatures of adaptation to obligate biotrophy in the Hyaloperonospora arabidopsidis genome.</title>
        <authorList>
            <person name="Baxter L."/>
            <person name="Tripathy S."/>
            <person name="Ishaque N."/>
            <person name="Boot N."/>
            <person name="Cabral A."/>
            <person name="Kemen E."/>
            <person name="Thines M."/>
            <person name="Ah-Fong A."/>
            <person name="Anderson R."/>
            <person name="Badejoko W."/>
            <person name="Bittner-Eddy P."/>
            <person name="Boore J.L."/>
            <person name="Chibucos M.C."/>
            <person name="Coates M."/>
            <person name="Dehal P."/>
            <person name="Delehaunty K."/>
            <person name="Dong S."/>
            <person name="Downton P."/>
            <person name="Dumas B."/>
            <person name="Fabro G."/>
            <person name="Fronick C."/>
            <person name="Fuerstenberg S.I."/>
            <person name="Fulton L."/>
            <person name="Gaulin E."/>
            <person name="Govers F."/>
            <person name="Hughes L."/>
            <person name="Humphray S."/>
            <person name="Jiang R.H."/>
            <person name="Judelson H."/>
            <person name="Kamoun S."/>
            <person name="Kyung K."/>
            <person name="Meijer H."/>
            <person name="Minx P."/>
            <person name="Morris P."/>
            <person name="Nelson J."/>
            <person name="Phuntumart V."/>
            <person name="Qutob D."/>
            <person name="Rehmany A."/>
            <person name="Rougon-Cardoso A."/>
            <person name="Ryden P."/>
            <person name="Torto-Alalibo T."/>
            <person name="Studholme D."/>
            <person name="Wang Y."/>
            <person name="Win J."/>
            <person name="Wood J."/>
            <person name="Clifton S.W."/>
            <person name="Rogers J."/>
            <person name="Van den Ackerveken G."/>
            <person name="Jones J.D."/>
            <person name="McDowell J.M."/>
            <person name="Beynon J."/>
            <person name="Tyler B.M."/>
        </authorList>
    </citation>
    <scope>NUCLEOTIDE SEQUENCE [LARGE SCALE GENOMIC DNA]</scope>
    <source>
        <strain evidence="3">Emoy2</strain>
    </source>
</reference>
<dbReference type="EnsemblProtists" id="HpaT812137">
    <property type="protein sequence ID" value="HpaP812137"/>
    <property type="gene ID" value="HpaG812137"/>
</dbReference>
<evidence type="ECO:0000256" key="1">
    <source>
        <dbReference type="SAM" id="MobiDB-lite"/>
    </source>
</evidence>
<dbReference type="EMBL" id="JH598067">
    <property type="status" value="NOT_ANNOTATED_CDS"/>
    <property type="molecule type" value="Genomic_DNA"/>
</dbReference>
<evidence type="ECO:0000313" key="2">
    <source>
        <dbReference type="EnsemblProtists" id="HpaP812137"/>
    </source>
</evidence>
<feature type="region of interest" description="Disordered" evidence="1">
    <location>
        <begin position="1"/>
        <end position="20"/>
    </location>
</feature>
<feature type="compositionally biased region" description="Polar residues" evidence="1">
    <location>
        <begin position="1"/>
        <end position="17"/>
    </location>
</feature>
<name>M4BZW3_HYAAE</name>
<sequence length="144" mass="16236">MGGGFTNLTSPGPNTRPASDCRMHSISLKYAAAVKDDSERADHGRVLVLTATKAWKEKPDDDLRPMIRLEEDALAAWIIRGIVLPVPRTRGRRGLRCWNTIKRILEGKVLAIVPPSIRMPQHIAEKTLLSNYSNDVRARRQWKT</sequence>
<protein>
    <submittedName>
        <fullName evidence="2">Uncharacterized protein</fullName>
    </submittedName>
</protein>
<dbReference type="VEuPathDB" id="FungiDB:HpaG812137"/>
<proteinExistence type="predicted"/>
<keyword evidence="3" id="KW-1185">Reference proteome</keyword>
<dbReference type="Proteomes" id="UP000011713">
    <property type="component" value="Unassembled WGS sequence"/>
</dbReference>
<dbReference type="HOGENOM" id="CLU_1800170_0_0_1"/>
<evidence type="ECO:0000313" key="3">
    <source>
        <dbReference type="Proteomes" id="UP000011713"/>
    </source>
</evidence>
<reference evidence="2" key="2">
    <citation type="submission" date="2015-06" db="UniProtKB">
        <authorList>
            <consortium name="EnsemblProtists"/>
        </authorList>
    </citation>
    <scope>IDENTIFICATION</scope>
    <source>
        <strain evidence="2">Emoy2</strain>
    </source>
</reference>